<keyword evidence="8" id="KW-0732">Signal</keyword>
<evidence type="ECO:0000256" key="8">
    <source>
        <dbReference type="SAM" id="SignalP"/>
    </source>
</evidence>
<dbReference type="InterPro" id="IPR050784">
    <property type="entry name" value="IAP"/>
</dbReference>
<dbReference type="GO" id="GO:0006915">
    <property type="term" value="P:apoptotic process"/>
    <property type="evidence" value="ECO:0007669"/>
    <property type="project" value="UniProtKB-KW"/>
</dbReference>
<keyword evidence="3" id="KW-0479">Metal-binding</keyword>
<comment type="similarity">
    <text evidence="1">Belongs to the IAP family.</text>
</comment>
<dbReference type="Gene3D" id="1.10.1170.10">
    <property type="entry name" value="Inhibitor Of Apoptosis Protein (2mihbC-IAP-1), Chain A"/>
    <property type="match status" value="1"/>
</dbReference>
<dbReference type="PANTHER" id="PTHR10044">
    <property type="entry name" value="INHIBITOR OF APOPTOSIS"/>
    <property type="match status" value="1"/>
</dbReference>
<dbReference type="GeneID" id="106171206"/>
<evidence type="ECO:0000313" key="10">
    <source>
        <dbReference type="Proteomes" id="UP000085678"/>
    </source>
</evidence>
<dbReference type="FunFam" id="3.30.40.10:FF:000184">
    <property type="entry name" value="Baculoviral IAP repeat containing 2"/>
    <property type="match status" value="1"/>
</dbReference>
<dbReference type="CDD" id="cd00022">
    <property type="entry name" value="BIR"/>
    <property type="match status" value="1"/>
</dbReference>
<evidence type="ECO:0000256" key="1">
    <source>
        <dbReference type="ARBA" id="ARBA00006672"/>
    </source>
</evidence>
<dbReference type="GO" id="GO:0043027">
    <property type="term" value="F:cysteine-type endopeptidase inhibitor activity involved in apoptotic process"/>
    <property type="evidence" value="ECO:0007669"/>
    <property type="project" value="TreeGrafter"/>
</dbReference>
<dbReference type="GO" id="GO:0031398">
    <property type="term" value="P:positive regulation of protein ubiquitination"/>
    <property type="evidence" value="ECO:0007669"/>
    <property type="project" value="TreeGrafter"/>
</dbReference>
<sequence length="555" mass="62696">MHLIFTLSLCLSIVLMTSIISLLSTVNVKVNVQETMPTRKLETGTEDRYCCPFIIWVEIPGYLPTSTRTKLLNIAQRTHGLETELEKGYSDGRGFLSTSEHTLEFAIRLVLSLTCFRSLNMLVATLIICKSTHASCLYKRWMSIQKATRLFFRNLPISGGHETPEYRFTSKETEQTPVPPTNPKHLPRHFFELRERFTFFSIKQVLPGYELGRHYSTKGESSDGQEGEYRFEANRIKSFRNWPSASPASSLKLSRSGFHYTGKGDEVVCFSCGGHLKQWRKGDDPQDKHRRSFPSCRQANGNDPRNVPLYERSFDETLADGMTDPFPNLAREQRSRENTVSSSSSYYGRLASALEASRFGSLSPTGRAARPYDVEPREIKARMDTELVQLVLGLGFERLSVQNAVEQRLRTTGDDFLSAESLVEAVLNITESRRQRLPQPEVHVTSPPRDLPRQQSQMPHASPEVEASDRTGEPSGKKAMSPSSVPLDPDDASKILKEENLRLKEQRRCKICMDEEANIVFLPCGHLVSCAQCAPALRTCPICRSCIRGTVRTYN</sequence>
<dbReference type="Proteomes" id="UP000085678">
    <property type="component" value="Unplaced"/>
</dbReference>
<evidence type="ECO:0000256" key="3">
    <source>
        <dbReference type="ARBA" id="ARBA00022723"/>
    </source>
</evidence>
<keyword evidence="2" id="KW-0053">Apoptosis</keyword>
<dbReference type="GO" id="GO:0005634">
    <property type="term" value="C:nucleus"/>
    <property type="evidence" value="ECO:0007669"/>
    <property type="project" value="TreeGrafter"/>
</dbReference>
<dbReference type="AlphaFoldDB" id="A0A1S3J989"/>
<dbReference type="CDD" id="cd14321">
    <property type="entry name" value="UBA_IAPs"/>
    <property type="match status" value="1"/>
</dbReference>
<protein>
    <submittedName>
        <fullName evidence="11">Baculoviral IAP repeat-containing protein 7-A-like</fullName>
    </submittedName>
</protein>
<dbReference type="Gene3D" id="1.10.8.10">
    <property type="entry name" value="DNA helicase RuvA subunit, C-terminal domain"/>
    <property type="match status" value="1"/>
</dbReference>
<evidence type="ECO:0000256" key="5">
    <source>
        <dbReference type="ARBA" id="ARBA00022833"/>
    </source>
</evidence>
<name>A0A1S3J989_LINAN</name>
<dbReference type="InterPro" id="IPR001841">
    <property type="entry name" value="Znf_RING"/>
</dbReference>
<feature type="region of interest" description="Disordered" evidence="7">
    <location>
        <begin position="322"/>
        <end position="342"/>
    </location>
</feature>
<dbReference type="InterPro" id="IPR001370">
    <property type="entry name" value="BIR_rpt"/>
</dbReference>
<feature type="chain" id="PRO_5010328082" evidence="8">
    <location>
        <begin position="26"/>
        <end position="555"/>
    </location>
</feature>
<dbReference type="Pfam" id="PF13920">
    <property type="entry name" value="zf-C3HC4_3"/>
    <property type="match status" value="1"/>
</dbReference>
<dbReference type="GO" id="GO:0061630">
    <property type="term" value="F:ubiquitin protein ligase activity"/>
    <property type="evidence" value="ECO:0007669"/>
    <property type="project" value="TreeGrafter"/>
</dbReference>
<evidence type="ECO:0000256" key="7">
    <source>
        <dbReference type="SAM" id="MobiDB-lite"/>
    </source>
</evidence>
<dbReference type="PANTHER" id="PTHR10044:SF139">
    <property type="entry name" value="DEATH-ASSOCIATED INHIBITOR OF APOPTOSIS 2"/>
    <property type="match status" value="1"/>
</dbReference>
<gene>
    <name evidence="11" type="primary">LOC106171206</name>
</gene>
<dbReference type="Pfam" id="PF00653">
    <property type="entry name" value="BIR"/>
    <property type="match status" value="1"/>
</dbReference>
<evidence type="ECO:0000256" key="6">
    <source>
        <dbReference type="PROSITE-ProRule" id="PRU00175"/>
    </source>
</evidence>
<dbReference type="PROSITE" id="PS50143">
    <property type="entry name" value="BIR_REPEAT_2"/>
    <property type="match status" value="1"/>
</dbReference>
<dbReference type="Gene3D" id="3.30.40.10">
    <property type="entry name" value="Zinc/RING finger domain, C3HC4 (zinc finger)"/>
    <property type="match status" value="1"/>
</dbReference>
<dbReference type="PROSITE" id="PS50089">
    <property type="entry name" value="ZF_RING_2"/>
    <property type="match status" value="1"/>
</dbReference>
<proteinExistence type="inferred from homology"/>
<dbReference type="RefSeq" id="XP_013406878.1">
    <property type="nucleotide sequence ID" value="XM_013551424.2"/>
</dbReference>
<dbReference type="OrthoDB" id="4034597at2759"/>
<evidence type="ECO:0000256" key="2">
    <source>
        <dbReference type="ARBA" id="ARBA00022703"/>
    </source>
</evidence>
<dbReference type="SMART" id="SM00238">
    <property type="entry name" value="BIR"/>
    <property type="match status" value="1"/>
</dbReference>
<dbReference type="GO" id="GO:0008270">
    <property type="term" value="F:zinc ion binding"/>
    <property type="evidence" value="ECO:0007669"/>
    <property type="project" value="UniProtKB-KW"/>
</dbReference>
<accession>A0A1S3J989</accession>
<feature type="compositionally biased region" description="Basic and acidic residues" evidence="7">
    <location>
        <begin position="467"/>
        <end position="476"/>
    </location>
</feature>
<dbReference type="GO" id="GO:0051726">
    <property type="term" value="P:regulation of cell cycle"/>
    <property type="evidence" value="ECO:0007669"/>
    <property type="project" value="TreeGrafter"/>
</dbReference>
<dbReference type="SMART" id="SM00184">
    <property type="entry name" value="RING"/>
    <property type="match status" value="1"/>
</dbReference>
<dbReference type="STRING" id="7574.A0A1S3J989"/>
<keyword evidence="4 6" id="KW-0863">Zinc-finger</keyword>
<evidence type="ECO:0000256" key="4">
    <source>
        <dbReference type="ARBA" id="ARBA00022771"/>
    </source>
</evidence>
<dbReference type="CDD" id="cd16713">
    <property type="entry name" value="RING-HC_BIRC2_3_7"/>
    <property type="match status" value="1"/>
</dbReference>
<feature type="signal peptide" evidence="8">
    <location>
        <begin position="1"/>
        <end position="25"/>
    </location>
</feature>
<dbReference type="GO" id="GO:0043066">
    <property type="term" value="P:negative regulation of apoptotic process"/>
    <property type="evidence" value="ECO:0007669"/>
    <property type="project" value="TreeGrafter"/>
</dbReference>
<dbReference type="GO" id="GO:0005737">
    <property type="term" value="C:cytoplasm"/>
    <property type="evidence" value="ECO:0007669"/>
    <property type="project" value="TreeGrafter"/>
</dbReference>
<dbReference type="KEGG" id="lak:106171206"/>
<keyword evidence="5" id="KW-0862">Zinc</keyword>
<keyword evidence="10" id="KW-1185">Reference proteome</keyword>
<reference evidence="11" key="1">
    <citation type="submission" date="2025-08" db="UniProtKB">
        <authorList>
            <consortium name="RefSeq"/>
        </authorList>
    </citation>
    <scope>IDENTIFICATION</scope>
    <source>
        <tissue evidence="11">Gonads</tissue>
    </source>
</reference>
<dbReference type="FunFam" id="1.10.1170.10:FF:000002">
    <property type="entry name" value="Baculoviral IAP repeat containing 7"/>
    <property type="match status" value="1"/>
</dbReference>
<dbReference type="InterPro" id="IPR013083">
    <property type="entry name" value="Znf_RING/FYVE/PHD"/>
</dbReference>
<feature type="domain" description="RING-type" evidence="9">
    <location>
        <begin position="509"/>
        <end position="544"/>
    </location>
</feature>
<organism evidence="10 11">
    <name type="scientific">Lingula anatina</name>
    <name type="common">Brachiopod</name>
    <name type="synonym">Lingula unguis</name>
    <dbReference type="NCBI Taxonomy" id="7574"/>
    <lineage>
        <taxon>Eukaryota</taxon>
        <taxon>Metazoa</taxon>
        <taxon>Spiralia</taxon>
        <taxon>Lophotrochozoa</taxon>
        <taxon>Brachiopoda</taxon>
        <taxon>Linguliformea</taxon>
        <taxon>Lingulata</taxon>
        <taxon>Lingulida</taxon>
        <taxon>Linguloidea</taxon>
        <taxon>Lingulidae</taxon>
        <taxon>Lingula</taxon>
    </lineage>
</organism>
<feature type="region of interest" description="Disordered" evidence="7">
    <location>
        <begin position="434"/>
        <end position="491"/>
    </location>
</feature>
<dbReference type="InParanoid" id="A0A1S3J989"/>
<evidence type="ECO:0000313" key="11">
    <source>
        <dbReference type="RefSeq" id="XP_013406878.1"/>
    </source>
</evidence>
<evidence type="ECO:0000259" key="9">
    <source>
        <dbReference type="PROSITE" id="PS50089"/>
    </source>
</evidence>
<feature type="region of interest" description="Disordered" evidence="7">
    <location>
        <begin position="279"/>
        <end position="307"/>
    </location>
</feature>
<dbReference type="SUPFAM" id="SSF57924">
    <property type="entry name" value="Inhibitor of apoptosis (IAP) repeat"/>
    <property type="match status" value="1"/>
</dbReference>